<dbReference type="EMBL" id="SCHB01000003">
    <property type="protein sequence ID" value="TBW72556.1"/>
    <property type="molecule type" value="Genomic_DNA"/>
</dbReference>
<dbReference type="InterPro" id="IPR050325">
    <property type="entry name" value="Prot/Nucl_acid_deglycase"/>
</dbReference>
<dbReference type="GeneID" id="58090882"/>
<dbReference type="InterPro" id="IPR029062">
    <property type="entry name" value="Class_I_gatase-like"/>
</dbReference>
<sequence length="195" mass="22142">MKKAIFLLLDEYADWEGSYLASALNQSDTWEVMTASIQDEVRSMGGLTTLIDVQLEAVNAYDLLVLIGGKSWHIDNQTLNHFVQQAFEQHKPIAAICGAVDYLARQGHLNTYRHTGNAVQLLDQYENYQPTYPFIATQVVRDKHLVTANGTAAIPFTAAVQQLIDFDSNDNIERQAYMNQFGFYDYCERYGNPYL</sequence>
<evidence type="ECO:0000259" key="1">
    <source>
        <dbReference type="Pfam" id="PF01965"/>
    </source>
</evidence>
<protein>
    <submittedName>
        <fullName evidence="2">Glutamine amidotransferase</fullName>
    </submittedName>
</protein>
<dbReference type="AlphaFoldDB" id="A0A4Q9WB91"/>
<name>A0A4Q9WB91_STALU</name>
<gene>
    <name evidence="2" type="ORF">EQ812_06160</name>
</gene>
<dbReference type="Pfam" id="PF01965">
    <property type="entry name" value="DJ-1_PfpI"/>
    <property type="match status" value="1"/>
</dbReference>
<dbReference type="PANTHER" id="PTHR48094">
    <property type="entry name" value="PROTEIN/NUCLEIC ACID DEGLYCASE DJ-1-RELATED"/>
    <property type="match status" value="1"/>
</dbReference>
<reference evidence="2 3" key="1">
    <citation type="journal article" date="2019" name="Sci. Transl. Med.">
        <title>Quorum sensing between bacterial species on the skin protects against epidermal injury in atopic dermatitis.</title>
        <authorList>
            <person name="Williams M.R."/>
        </authorList>
    </citation>
    <scope>NUCLEOTIDE SEQUENCE [LARGE SCALE GENOMIC DNA]</scope>
    <source>
        <strain evidence="2 3">E7</strain>
    </source>
</reference>
<dbReference type="GO" id="GO:0005737">
    <property type="term" value="C:cytoplasm"/>
    <property type="evidence" value="ECO:0007669"/>
    <property type="project" value="TreeGrafter"/>
</dbReference>
<keyword evidence="2" id="KW-0315">Glutamine amidotransferase</keyword>
<organism evidence="2 3">
    <name type="scientific">Staphylococcus lugdunensis</name>
    <dbReference type="NCBI Taxonomy" id="28035"/>
    <lineage>
        <taxon>Bacteria</taxon>
        <taxon>Bacillati</taxon>
        <taxon>Bacillota</taxon>
        <taxon>Bacilli</taxon>
        <taxon>Bacillales</taxon>
        <taxon>Staphylococcaceae</taxon>
        <taxon>Staphylococcus</taxon>
    </lineage>
</organism>
<dbReference type="PANTHER" id="PTHR48094:SF19">
    <property type="entry name" value="DJ-1_PFPI DOMAIN-CONTAINING PROTEIN"/>
    <property type="match status" value="1"/>
</dbReference>
<evidence type="ECO:0000313" key="3">
    <source>
        <dbReference type="Proteomes" id="UP000293637"/>
    </source>
</evidence>
<dbReference type="SUPFAM" id="SSF52317">
    <property type="entry name" value="Class I glutamine amidotransferase-like"/>
    <property type="match status" value="1"/>
</dbReference>
<feature type="domain" description="DJ-1/PfpI" evidence="1">
    <location>
        <begin position="2"/>
        <end position="159"/>
    </location>
</feature>
<dbReference type="InterPro" id="IPR002818">
    <property type="entry name" value="DJ-1/PfpI"/>
</dbReference>
<accession>A0A4Q9WB91</accession>
<dbReference type="Proteomes" id="UP000293637">
    <property type="component" value="Unassembled WGS sequence"/>
</dbReference>
<keyword evidence="2" id="KW-0808">Transferase</keyword>
<dbReference type="Gene3D" id="3.40.50.880">
    <property type="match status" value="1"/>
</dbReference>
<evidence type="ECO:0000313" key="2">
    <source>
        <dbReference type="EMBL" id="TBW72556.1"/>
    </source>
</evidence>
<dbReference type="RefSeq" id="WP_002491950.1">
    <property type="nucleotide sequence ID" value="NZ_AP021848.1"/>
</dbReference>
<proteinExistence type="predicted"/>
<comment type="caution">
    <text evidence="2">The sequence shown here is derived from an EMBL/GenBank/DDBJ whole genome shotgun (WGS) entry which is preliminary data.</text>
</comment>
<dbReference type="GO" id="GO:0016740">
    <property type="term" value="F:transferase activity"/>
    <property type="evidence" value="ECO:0007669"/>
    <property type="project" value="UniProtKB-KW"/>
</dbReference>